<keyword evidence="1" id="KW-0472">Membrane</keyword>
<reference evidence="2 3" key="1">
    <citation type="submission" date="2021-03" db="EMBL/GenBank/DDBJ databases">
        <title>Human Oral Microbial Genomes.</title>
        <authorList>
            <person name="Johnston C.D."/>
            <person name="Chen T."/>
            <person name="Dewhirst F.E."/>
        </authorList>
    </citation>
    <scope>NUCLEOTIDE SEQUENCE [LARGE SCALE GENOMIC DNA]</scope>
    <source>
        <strain evidence="2 3">F0054</strain>
    </source>
</reference>
<name>A0ABX7XPB1_9BACT</name>
<feature type="transmembrane region" description="Helical" evidence="1">
    <location>
        <begin position="9"/>
        <end position="25"/>
    </location>
</feature>
<dbReference type="RefSeq" id="WP_211807569.1">
    <property type="nucleotide sequence ID" value="NZ_CP072361.1"/>
</dbReference>
<keyword evidence="1" id="KW-1133">Transmembrane helix</keyword>
<evidence type="ECO:0000313" key="2">
    <source>
        <dbReference type="EMBL" id="QUB75508.1"/>
    </source>
</evidence>
<accession>A0ABX7XPB1</accession>
<keyword evidence="1" id="KW-0812">Transmembrane</keyword>
<protein>
    <submittedName>
        <fullName evidence="2">Uncharacterized protein</fullName>
    </submittedName>
</protein>
<evidence type="ECO:0000256" key="1">
    <source>
        <dbReference type="SAM" id="Phobius"/>
    </source>
</evidence>
<organism evidence="2 3">
    <name type="scientific">Prevotella melaninogenica</name>
    <dbReference type="NCBI Taxonomy" id="28132"/>
    <lineage>
        <taxon>Bacteria</taxon>
        <taxon>Pseudomonadati</taxon>
        <taxon>Bacteroidota</taxon>
        <taxon>Bacteroidia</taxon>
        <taxon>Bacteroidales</taxon>
        <taxon>Prevotellaceae</taxon>
        <taxon>Prevotella</taxon>
    </lineage>
</organism>
<proteinExistence type="predicted"/>
<gene>
    <name evidence="2" type="ORF">J5A58_00320</name>
</gene>
<dbReference type="Proteomes" id="UP000682195">
    <property type="component" value="Chromosome 1"/>
</dbReference>
<evidence type="ECO:0000313" key="3">
    <source>
        <dbReference type="Proteomes" id="UP000682195"/>
    </source>
</evidence>
<feature type="transmembrane region" description="Helical" evidence="1">
    <location>
        <begin position="31"/>
        <end position="49"/>
    </location>
</feature>
<dbReference type="EMBL" id="CP072361">
    <property type="protein sequence ID" value="QUB75508.1"/>
    <property type="molecule type" value="Genomic_DNA"/>
</dbReference>
<sequence length="54" mass="5939">MKDSRAQHFFDVLISAIYIVIGFYLKDTTTIIEGGVLLALAITNIASPIKQQIS</sequence>
<keyword evidence="3" id="KW-1185">Reference proteome</keyword>